<protein>
    <recommendedName>
        <fullName evidence="1">Response regulatory domain-containing protein</fullName>
    </recommendedName>
</protein>
<dbReference type="Pfam" id="PF00072">
    <property type="entry name" value="Response_reg"/>
    <property type="match status" value="1"/>
</dbReference>
<dbReference type="CDD" id="cd00156">
    <property type="entry name" value="REC"/>
    <property type="match status" value="1"/>
</dbReference>
<proteinExistence type="predicted"/>
<feature type="domain" description="Response regulatory" evidence="1">
    <location>
        <begin position="10"/>
        <end position="102"/>
    </location>
</feature>
<dbReference type="InterPro" id="IPR011006">
    <property type="entry name" value="CheY-like_superfamily"/>
</dbReference>
<gene>
    <name evidence="2" type="ORF">MBLL_03572</name>
</gene>
<dbReference type="SUPFAM" id="SSF52172">
    <property type="entry name" value="CheY-like"/>
    <property type="match status" value="1"/>
</dbReference>
<dbReference type="RefSeq" id="WP_339162706.1">
    <property type="nucleotide sequence ID" value="NZ_LR743511.1"/>
</dbReference>
<evidence type="ECO:0000313" key="2">
    <source>
        <dbReference type="EMBL" id="CAA2144448.1"/>
    </source>
</evidence>
<name>A0A679KHV0_9HYPH</name>
<sequence>MNLDIGILWIEDSYSAEEEESLRRRIQEAGFVARIDVIPNGDGLEDLAQKHTLFHVYDIILLDYKLKNTDGDDLAPMIRGLFPSTTILFYSGNEEEDGLRQKIAAKRVEGVYCSHRRRFIERTGSLIDQTARALDRLSGMRGLAMRVVAECDAIMKEAIHGMSGRDAMCHVKLGDLDNDVFEHLSQVKSRYEMAIDGGGDISTRFQTFAIDSAKVFKHFRRLTKLAAANPESFGLSDEGTELLREMRRKSSQYDRDVLEKRNLLGHLREVAKVDGWTLEGSNKLTVSDFPRIRQDFASYIDAFRKVSGLFAPPST</sequence>
<organism evidence="2">
    <name type="scientific">Methylobacterium bullatum</name>
    <dbReference type="NCBI Taxonomy" id="570505"/>
    <lineage>
        <taxon>Bacteria</taxon>
        <taxon>Pseudomonadati</taxon>
        <taxon>Pseudomonadota</taxon>
        <taxon>Alphaproteobacteria</taxon>
        <taxon>Hyphomicrobiales</taxon>
        <taxon>Methylobacteriaceae</taxon>
        <taxon>Methylobacterium</taxon>
    </lineage>
</organism>
<dbReference type="GO" id="GO:0000160">
    <property type="term" value="P:phosphorelay signal transduction system"/>
    <property type="evidence" value="ECO:0007669"/>
    <property type="project" value="InterPro"/>
</dbReference>
<dbReference type="InterPro" id="IPR001789">
    <property type="entry name" value="Sig_transdc_resp-reg_receiver"/>
</dbReference>
<dbReference type="Gene3D" id="3.40.50.2300">
    <property type="match status" value="1"/>
</dbReference>
<dbReference type="EMBL" id="LR743511">
    <property type="protein sequence ID" value="CAA2144448.1"/>
    <property type="molecule type" value="Genomic_DNA"/>
</dbReference>
<reference evidence="2" key="1">
    <citation type="submission" date="2019-12" db="EMBL/GenBank/DDBJ databases">
        <authorList>
            <person name="Cremers G."/>
        </authorList>
    </citation>
    <scope>NUCLEOTIDE SEQUENCE</scope>
    <source>
        <strain evidence="2">Mbul2</strain>
    </source>
</reference>
<dbReference type="AlphaFoldDB" id="A0A679KHV0"/>
<evidence type="ECO:0000259" key="1">
    <source>
        <dbReference type="Pfam" id="PF00072"/>
    </source>
</evidence>
<accession>A0A679KHV0</accession>